<dbReference type="AlphaFoldDB" id="A0A1L7RSJ7"/>
<evidence type="ECO:0000313" key="1">
    <source>
        <dbReference type="EMBL" id="CED92173.1"/>
    </source>
</evidence>
<dbReference type="RefSeq" id="WP_139240893.1">
    <property type="nucleotide sequence ID" value="NZ_LK995535.1"/>
</dbReference>
<dbReference type="EMBL" id="LK995535">
    <property type="protein sequence ID" value="CED92173.1"/>
    <property type="molecule type" value="Genomic_DNA"/>
</dbReference>
<organism evidence="1">
    <name type="scientific">Actinomyces succiniciruminis</name>
    <dbReference type="NCBI Taxonomy" id="1522002"/>
    <lineage>
        <taxon>Bacteria</taxon>
        <taxon>Bacillati</taxon>
        <taxon>Actinomycetota</taxon>
        <taxon>Actinomycetes</taxon>
        <taxon>Actinomycetales</taxon>
        <taxon>Actinomycetaceae</taxon>
        <taxon>Actinomyces</taxon>
    </lineage>
</organism>
<name>A0A1L7RSJ7_9ACTO</name>
<accession>A0A1L7RSJ7</accession>
<protein>
    <submittedName>
        <fullName evidence="1">Uncharacterized protein</fullName>
    </submittedName>
</protein>
<gene>
    <name evidence="1" type="ORF">AAM4_2341</name>
</gene>
<proteinExistence type="predicted"/>
<sequence length="89" mass="10199">MDFPLTMVVAIRASHTQGAAVIKWEVRATSTPAYVWVKRESDTAAFVRRIFHSQLSLFTYNDTSMLTERKIAHALEQELHVPAHTVFIR</sequence>
<reference evidence="1" key="1">
    <citation type="submission" date="2014-07" db="EMBL/GenBank/DDBJ databases">
        <authorList>
            <person name="Zhang J.E."/>
            <person name="Yang H."/>
            <person name="Guo J."/>
            <person name="Deng Z."/>
            <person name="Luo H."/>
            <person name="Luo M."/>
            <person name="Zhao B."/>
        </authorList>
    </citation>
    <scope>NUCLEOTIDE SEQUENCE</scope>
    <source>
        <strain evidence="1">AM4</strain>
    </source>
</reference>